<sequence>MKNSKNIYNNGDTVVIKETGETVTIMKWQYVKNMKRYSYIIEEHPETFYFEEELQGK</sequence>
<dbReference type="EMBL" id="JBHUMF010000015">
    <property type="protein sequence ID" value="MFD2680431.1"/>
    <property type="molecule type" value="Genomic_DNA"/>
</dbReference>
<dbReference type="Proteomes" id="UP001597506">
    <property type="component" value="Unassembled WGS sequence"/>
</dbReference>
<name>A0ABW5RQN3_9BACI</name>
<evidence type="ECO:0000313" key="2">
    <source>
        <dbReference type="Proteomes" id="UP001597506"/>
    </source>
</evidence>
<dbReference type="RefSeq" id="WP_377933824.1">
    <property type="nucleotide sequence ID" value="NZ_JBHUMF010000015.1"/>
</dbReference>
<reference evidence="2" key="1">
    <citation type="journal article" date="2019" name="Int. J. Syst. Evol. Microbiol.">
        <title>The Global Catalogue of Microorganisms (GCM) 10K type strain sequencing project: providing services to taxonomists for standard genome sequencing and annotation.</title>
        <authorList>
            <consortium name="The Broad Institute Genomics Platform"/>
            <consortium name="The Broad Institute Genome Sequencing Center for Infectious Disease"/>
            <person name="Wu L."/>
            <person name="Ma J."/>
        </authorList>
    </citation>
    <scope>NUCLEOTIDE SEQUENCE [LARGE SCALE GENOMIC DNA]</scope>
    <source>
        <strain evidence="2">KCTC 3913</strain>
    </source>
</reference>
<proteinExistence type="predicted"/>
<evidence type="ECO:0008006" key="3">
    <source>
        <dbReference type="Google" id="ProtNLM"/>
    </source>
</evidence>
<keyword evidence="2" id="KW-1185">Reference proteome</keyword>
<organism evidence="1 2">
    <name type="scientific">Bacillus seohaeanensis</name>
    <dbReference type="NCBI Taxonomy" id="284580"/>
    <lineage>
        <taxon>Bacteria</taxon>
        <taxon>Bacillati</taxon>
        <taxon>Bacillota</taxon>
        <taxon>Bacilli</taxon>
        <taxon>Bacillales</taxon>
        <taxon>Bacillaceae</taxon>
        <taxon>Bacillus</taxon>
    </lineage>
</organism>
<gene>
    <name evidence="1" type="ORF">ACFSUL_06650</name>
</gene>
<comment type="caution">
    <text evidence="1">The sequence shown here is derived from an EMBL/GenBank/DDBJ whole genome shotgun (WGS) entry which is preliminary data.</text>
</comment>
<accession>A0ABW5RQN3</accession>
<protein>
    <recommendedName>
        <fullName evidence="3">DUF2187 domain-containing protein</fullName>
    </recommendedName>
</protein>
<evidence type="ECO:0000313" key="1">
    <source>
        <dbReference type="EMBL" id="MFD2680431.1"/>
    </source>
</evidence>